<dbReference type="PhylomeDB" id="E9G2T1"/>
<evidence type="ECO:0000256" key="2">
    <source>
        <dbReference type="SAM" id="MobiDB-lite"/>
    </source>
</evidence>
<dbReference type="FunFam" id="2.40.50.140:FF:000086">
    <property type="entry name" value="Cold shock domain-containing protein C2"/>
    <property type="match status" value="1"/>
</dbReference>
<dbReference type="Proteomes" id="UP000000305">
    <property type="component" value="Unassembled WGS sequence"/>
</dbReference>
<dbReference type="InterPro" id="IPR012340">
    <property type="entry name" value="NA-bd_OB-fold"/>
</dbReference>
<feature type="region of interest" description="Disordered" evidence="2">
    <location>
        <begin position="114"/>
        <end position="135"/>
    </location>
</feature>
<dbReference type="PANTHER" id="PTHR12962:SF1">
    <property type="entry name" value="COLD SHOCK DOMAIN-CONTAINING PROTEIN CG9705"/>
    <property type="match status" value="1"/>
</dbReference>
<dbReference type="AlphaFoldDB" id="E9G2T1"/>
<dbReference type="PANTHER" id="PTHR12962">
    <property type="entry name" value="CALCIUM-REGULATED HEAT STABLE PROTEIN CRHSP-24-RELATED"/>
    <property type="match status" value="1"/>
</dbReference>
<name>E9G2T1_DAPPU</name>
<evidence type="ECO:0000256" key="1">
    <source>
        <dbReference type="ARBA" id="ARBA00022553"/>
    </source>
</evidence>
<feature type="compositionally biased region" description="Polar residues" evidence="2">
    <location>
        <begin position="10"/>
        <end position="23"/>
    </location>
</feature>
<dbReference type="eggNOG" id="KOG3070">
    <property type="taxonomic scope" value="Eukaryota"/>
</dbReference>
<dbReference type="GO" id="GO:0003730">
    <property type="term" value="F:mRNA 3'-UTR binding"/>
    <property type="evidence" value="ECO:0000318"/>
    <property type="project" value="GO_Central"/>
</dbReference>
<protein>
    <submittedName>
        <fullName evidence="3">Uncharacterized protein</fullName>
    </submittedName>
</protein>
<reference evidence="3 4" key="1">
    <citation type="journal article" date="2011" name="Science">
        <title>The ecoresponsive genome of Daphnia pulex.</title>
        <authorList>
            <person name="Colbourne J.K."/>
            <person name="Pfrender M.E."/>
            <person name="Gilbert D."/>
            <person name="Thomas W.K."/>
            <person name="Tucker A."/>
            <person name="Oakley T.H."/>
            <person name="Tokishita S."/>
            <person name="Aerts A."/>
            <person name="Arnold G.J."/>
            <person name="Basu M.K."/>
            <person name="Bauer D.J."/>
            <person name="Caceres C.E."/>
            <person name="Carmel L."/>
            <person name="Casola C."/>
            <person name="Choi J.H."/>
            <person name="Detter J.C."/>
            <person name="Dong Q."/>
            <person name="Dusheyko S."/>
            <person name="Eads B.D."/>
            <person name="Frohlich T."/>
            <person name="Geiler-Samerotte K.A."/>
            <person name="Gerlach D."/>
            <person name="Hatcher P."/>
            <person name="Jogdeo S."/>
            <person name="Krijgsveld J."/>
            <person name="Kriventseva E.V."/>
            <person name="Kultz D."/>
            <person name="Laforsch C."/>
            <person name="Lindquist E."/>
            <person name="Lopez J."/>
            <person name="Manak J.R."/>
            <person name="Muller J."/>
            <person name="Pangilinan J."/>
            <person name="Patwardhan R.P."/>
            <person name="Pitluck S."/>
            <person name="Pritham E.J."/>
            <person name="Rechtsteiner A."/>
            <person name="Rho M."/>
            <person name="Rogozin I.B."/>
            <person name="Sakarya O."/>
            <person name="Salamov A."/>
            <person name="Schaack S."/>
            <person name="Shapiro H."/>
            <person name="Shiga Y."/>
            <person name="Skalitzky C."/>
            <person name="Smith Z."/>
            <person name="Souvorov A."/>
            <person name="Sung W."/>
            <person name="Tang Z."/>
            <person name="Tsuchiya D."/>
            <person name="Tu H."/>
            <person name="Vos H."/>
            <person name="Wang M."/>
            <person name="Wolf Y.I."/>
            <person name="Yamagata H."/>
            <person name="Yamada T."/>
            <person name="Ye Y."/>
            <person name="Shaw J.R."/>
            <person name="Andrews J."/>
            <person name="Crease T.J."/>
            <person name="Tang H."/>
            <person name="Lucas S.M."/>
            <person name="Robertson H.M."/>
            <person name="Bork P."/>
            <person name="Koonin E.V."/>
            <person name="Zdobnov E.M."/>
            <person name="Grigoriev I.V."/>
            <person name="Lynch M."/>
            <person name="Boore J.L."/>
        </authorList>
    </citation>
    <scope>NUCLEOTIDE SEQUENCE [LARGE SCALE GENOMIC DNA]</scope>
</reference>
<dbReference type="Gene3D" id="2.40.50.140">
    <property type="entry name" value="Nucleic acid-binding proteins"/>
    <property type="match status" value="1"/>
</dbReference>
<dbReference type="GO" id="GO:0005737">
    <property type="term" value="C:cytoplasm"/>
    <property type="evidence" value="ECO:0000318"/>
    <property type="project" value="GO_Central"/>
</dbReference>
<dbReference type="OrthoDB" id="448492at2759"/>
<dbReference type="InterPro" id="IPR052069">
    <property type="entry name" value="Ca-reg_mRNA-binding_domain"/>
</dbReference>
<feature type="region of interest" description="Disordered" evidence="2">
    <location>
        <begin position="1"/>
        <end position="34"/>
    </location>
</feature>
<dbReference type="GO" id="GO:0043488">
    <property type="term" value="P:regulation of mRNA stability"/>
    <property type="evidence" value="ECO:0000318"/>
    <property type="project" value="GO_Central"/>
</dbReference>
<dbReference type="STRING" id="6669.E9G2T1"/>
<accession>E9G2T1</accession>
<dbReference type="KEGG" id="dpx:DAPPUDRAFT_236661"/>
<dbReference type="EMBL" id="GL732530">
    <property type="protein sequence ID" value="EFX86455.1"/>
    <property type="molecule type" value="Genomic_DNA"/>
</dbReference>
<proteinExistence type="predicted"/>
<dbReference type="HOGENOM" id="CLU_1887851_0_0_1"/>
<organism evidence="3 4">
    <name type="scientific">Daphnia pulex</name>
    <name type="common">Water flea</name>
    <dbReference type="NCBI Taxonomy" id="6669"/>
    <lineage>
        <taxon>Eukaryota</taxon>
        <taxon>Metazoa</taxon>
        <taxon>Ecdysozoa</taxon>
        <taxon>Arthropoda</taxon>
        <taxon>Crustacea</taxon>
        <taxon>Branchiopoda</taxon>
        <taxon>Diplostraca</taxon>
        <taxon>Cladocera</taxon>
        <taxon>Anomopoda</taxon>
        <taxon>Daphniidae</taxon>
        <taxon>Daphnia</taxon>
    </lineage>
</organism>
<keyword evidence="1" id="KW-0597">Phosphoprotein</keyword>
<gene>
    <name evidence="3" type="ORF">DAPPUDRAFT_236661</name>
</gene>
<evidence type="ECO:0000313" key="3">
    <source>
        <dbReference type="EMBL" id="EFX86455.1"/>
    </source>
</evidence>
<sequence>MSDQEDRPSSGHNASLSSINEGSPSAHLLPNPIITKRTRTQSMLELALDNPVEHVLKIVLFHLFSIDGEYVPRIGDEVSFRKLLVPPKLEKYQAVHVQITNFTPEVHQRWTSALTAEESHEGSRPNSPSSMNVDS</sequence>
<dbReference type="InParanoid" id="E9G2T1"/>
<feature type="compositionally biased region" description="Polar residues" evidence="2">
    <location>
        <begin position="124"/>
        <end position="135"/>
    </location>
</feature>
<evidence type="ECO:0000313" key="4">
    <source>
        <dbReference type="Proteomes" id="UP000000305"/>
    </source>
</evidence>
<keyword evidence="4" id="KW-1185">Reference proteome</keyword>